<keyword evidence="5" id="KW-0805">Transcription regulation</keyword>
<dbReference type="InterPro" id="IPR004000">
    <property type="entry name" value="Actin"/>
</dbReference>
<dbReference type="FunFam" id="3.30.420.40:FF:000058">
    <property type="entry name" value="Putative actin-related protein 5"/>
    <property type="match status" value="1"/>
</dbReference>
<evidence type="ECO:0000256" key="6">
    <source>
        <dbReference type="ARBA" id="ARBA00023163"/>
    </source>
</evidence>
<evidence type="ECO:0000256" key="2">
    <source>
        <dbReference type="ARBA" id="ARBA00006752"/>
    </source>
</evidence>
<dbReference type="FunFam" id="3.90.640.10:FF:000009">
    <property type="entry name" value="Actin-like 6A, isoform CRA_a"/>
    <property type="match status" value="1"/>
</dbReference>
<comment type="subcellular location">
    <subcellularLocation>
        <location evidence="1">Nucleus</location>
    </subcellularLocation>
</comment>
<dbReference type="FunFam" id="3.30.420.40:FF:000375">
    <property type="entry name" value="Actin-related protein 8"/>
    <property type="match status" value="1"/>
</dbReference>
<evidence type="ECO:0000256" key="1">
    <source>
        <dbReference type="ARBA" id="ARBA00004123"/>
    </source>
</evidence>
<evidence type="ECO:0000256" key="7">
    <source>
        <dbReference type="ARBA" id="ARBA00023242"/>
    </source>
</evidence>
<dbReference type="SMART" id="SM00268">
    <property type="entry name" value="ACTIN"/>
    <property type="match status" value="1"/>
</dbReference>
<keyword evidence="3" id="KW-0156">Chromatin regulator</keyword>
<dbReference type="SUPFAM" id="SSF53067">
    <property type="entry name" value="Actin-like ATPase domain"/>
    <property type="match status" value="2"/>
</dbReference>
<name>A0A0K2SYT0_LEPSM</name>
<reference evidence="9" key="1">
    <citation type="submission" date="2014-05" db="EMBL/GenBank/DDBJ databases">
        <authorList>
            <person name="Chronopoulou M."/>
        </authorList>
    </citation>
    <scope>NUCLEOTIDE SEQUENCE</scope>
    <source>
        <tissue evidence="9">Whole organism</tissue>
    </source>
</reference>
<accession>A0A0K2SYT0</accession>
<evidence type="ECO:0000256" key="5">
    <source>
        <dbReference type="ARBA" id="ARBA00023015"/>
    </source>
</evidence>
<proteinExistence type="inferred from homology"/>
<dbReference type="CDD" id="cd13395">
    <property type="entry name" value="ASKHA_NBD_Arp4_ACTL6-like"/>
    <property type="match status" value="1"/>
</dbReference>
<protein>
    <submittedName>
        <fullName evidence="9">Brahma associated protein 55kd [Apis mellifera]</fullName>
    </submittedName>
</protein>
<comment type="similarity">
    <text evidence="2 8">Belongs to the actin family.</text>
</comment>
<feature type="non-terminal residue" evidence="9">
    <location>
        <position position="1"/>
    </location>
</feature>
<feature type="non-terminal residue" evidence="9">
    <location>
        <position position="451"/>
    </location>
</feature>
<dbReference type="Gene3D" id="3.90.640.10">
    <property type="entry name" value="Actin, Chain A, domain 4"/>
    <property type="match status" value="1"/>
</dbReference>
<dbReference type="PANTHER" id="PTHR11937">
    <property type="entry name" value="ACTIN"/>
    <property type="match status" value="1"/>
</dbReference>
<keyword evidence="4" id="KW-0524">Neurogenesis</keyword>
<keyword evidence="6" id="KW-0804">Transcription</keyword>
<dbReference type="Pfam" id="PF00022">
    <property type="entry name" value="Actin"/>
    <property type="match status" value="1"/>
</dbReference>
<evidence type="ECO:0000313" key="9">
    <source>
        <dbReference type="EMBL" id="CDW18537.1"/>
    </source>
</evidence>
<dbReference type="AlphaFoldDB" id="A0A0K2SYT0"/>
<evidence type="ECO:0000256" key="8">
    <source>
        <dbReference type="RuleBase" id="RU000487"/>
    </source>
</evidence>
<dbReference type="GO" id="GO:0006325">
    <property type="term" value="P:chromatin organization"/>
    <property type="evidence" value="ECO:0007669"/>
    <property type="project" value="UniProtKB-KW"/>
</dbReference>
<gene>
    <name evidence="9" type="primary">Bap55</name>
</gene>
<dbReference type="GO" id="GO:0007399">
    <property type="term" value="P:nervous system development"/>
    <property type="evidence" value="ECO:0007669"/>
    <property type="project" value="UniProtKB-KW"/>
</dbReference>
<dbReference type="GO" id="GO:0005634">
    <property type="term" value="C:nucleus"/>
    <property type="evidence" value="ECO:0007669"/>
    <property type="project" value="UniProtKB-SubCell"/>
</dbReference>
<dbReference type="OrthoDB" id="5132116at2759"/>
<organism evidence="9">
    <name type="scientific">Lepeophtheirus salmonis</name>
    <name type="common">Salmon louse</name>
    <name type="synonym">Caligus salmonis</name>
    <dbReference type="NCBI Taxonomy" id="72036"/>
    <lineage>
        <taxon>Eukaryota</taxon>
        <taxon>Metazoa</taxon>
        <taxon>Ecdysozoa</taxon>
        <taxon>Arthropoda</taxon>
        <taxon>Crustacea</taxon>
        <taxon>Multicrustacea</taxon>
        <taxon>Hexanauplia</taxon>
        <taxon>Copepoda</taxon>
        <taxon>Siphonostomatoida</taxon>
        <taxon>Caligidae</taxon>
        <taxon>Lepeophtheirus</taxon>
    </lineage>
</organism>
<evidence type="ECO:0000256" key="4">
    <source>
        <dbReference type="ARBA" id="ARBA00022902"/>
    </source>
</evidence>
<keyword evidence="7" id="KW-0539">Nucleus</keyword>
<dbReference type="FunFam" id="3.30.420.40:FF:000050">
    <property type="entry name" value="Actin, alpha skeletal muscle"/>
    <property type="match status" value="1"/>
</dbReference>
<dbReference type="Gene3D" id="2.30.36.70">
    <property type="entry name" value="Actin, Chain A, domain 2"/>
    <property type="match status" value="1"/>
</dbReference>
<dbReference type="EMBL" id="HACA01001176">
    <property type="protein sequence ID" value="CDW18537.1"/>
    <property type="molecule type" value="Transcribed_RNA"/>
</dbReference>
<dbReference type="Gene3D" id="3.30.420.40">
    <property type="match status" value="2"/>
</dbReference>
<sequence>FKLSVSLVVETFDNGMSGGVYGGDEVGALVFDPGHFSFRVGYAGEDCPKAEIPSFVGVAPEHEKEVSQESMEIDGTDTKPRLNTGKNGKLRYYIDTCSLHYPKKGMEISTFMKDGMIDNWEVFEELMNYSYSQIIKSKAEEHPVLFSEAPWNQKARREKLTEIMFEKYNIPAFFLAKNAILAAFANGRSSGLVLDSGATHTSAIPVHDGYVLQQAIVKSPLAGDFLTSQCKQFLDERNVEIIPPYIIASKEEVKEGDPPKWTKKKNIPDVTMSWHNYMCRNVIQDFQTSVLQVSDCSYDEETISTIPHQSYEFPNGYNDEYESERFKIPEALFDPSIIRAPQAASMLSPAHVVTTSVGMCDIDLRPALYGSVIVTGGNSLLSGFTDRLNRDLSQKTPTNMRLKLISANGNQERRYGSWIGGSILASLGSFQQMWISKAEYQESGKVQVDRK</sequence>
<evidence type="ECO:0000256" key="3">
    <source>
        <dbReference type="ARBA" id="ARBA00022853"/>
    </source>
</evidence>
<dbReference type="InterPro" id="IPR043129">
    <property type="entry name" value="ATPase_NBD"/>
</dbReference>